<feature type="domain" description="Core-binding (CB)" evidence="7">
    <location>
        <begin position="5"/>
        <end position="94"/>
    </location>
</feature>
<evidence type="ECO:0000313" key="11">
    <source>
        <dbReference type="Proteomes" id="UP000293902"/>
    </source>
</evidence>
<dbReference type="InterPro" id="IPR004107">
    <property type="entry name" value="Integrase_SAM-like_N"/>
</dbReference>
<keyword evidence="11" id="KW-1185">Reference proteome</keyword>
<keyword evidence="2" id="KW-0229">DNA integration</keyword>
<dbReference type="Pfam" id="PF02899">
    <property type="entry name" value="Phage_int_SAM_1"/>
    <property type="match status" value="1"/>
</dbReference>
<dbReference type="GO" id="GO:0007059">
    <property type="term" value="P:chromosome segregation"/>
    <property type="evidence" value="ECO:0007669"/>
    <property type="project" value="UniProtKB-KW"/>
</dbReference>
<dbReference type="InterPro" id="IPR044068">
    <property type="entry name" value="CB"/>
</dbReference>
<dbReference type="Pfam" id="PF00589">
    <property type="entry name" value="Phage_integrase"/>
    <property type="match status" value="1"/>
</dbReference>
<name>A0A328FJZ5_9BACT</name>
<dbReference type="InterPro" id="IPR002104">
    <property type="entry name" value="Integrase_catalytic"/>
</dbReference>
<keyword evidence="4" id="KW-0233">DNA recombination</keyword>
<feature type="domain" description="Tyr recombinase" evidence="6">
    <location>
        <begin position="118"/>
        <end position="304"/>
    </location>
</feature>
<evidence type="ECO:0000259" key="6">
    <source>
        <dbReference type="PROSITE" id="PS51898"/>
    </source>
</evidence>
<dbReference type="SUPFAM" id="SSF56349">
    <property type="entry name" value="DNA breaking-rejoining enzymes"/>
    <property type="match status" value="1"/>
</dbReference>
<evidence type="ECO:0000313" key="9">
    <source>
        <dbReference type="EMBL" id="RAM03812.1"/>
    </source>
</evidence>
<protein>
    <submittedName>
        <fullName evidence="9">Integrase</fullName>
    </submittedName>
</protein>
<dbReference type="Gene3D" id="1.10.443.10">
    <property type="entry name" value="Intergrase catalytic core"/>
    <property type="match status" value="1"/>
</dbReference>
<dbReference type="PANTHER" id="PTHR30349">
    <property type="entry name" value="PHAGE INTEGRASE-RELATED"/>
    <property type="match status" value="1"/>
</dbReference>
<dbReference type="EMBL" id="QLNI01000002">
    <property type="protein sequence ID" value="RAM03812.1"/>
    <property type="molecule type" value="Genomic_DNA"/>
</dbReference>
<evidence type="ECO:0000256" key="1">
    <source>
        <dbReference type="ARBA" id="ARBA00022829"/>
    </source>
</evidence>
<dbReference type="PROSITE" id="PS51898">
    <property type="entry name" value="TYR_RECOMBINASE"/>
    <property type="match status" value="1"/>
</dbReference>
<dbReference type="Proteomes" id="UP000248798">
    <property type="component" value="Unassembled WGS sequence"/>
</dbReference>
<evidence type="ECO:0000256" key="3">
    <source>
        <dbReference type="ARBA" id="ARBA00023125"/>
    </source>
</evidence>
<dbReference type="OrthoDB" id="9801717at2"/>
<evidence type="ECO:0000313" key="8">
    <source>
        <dbReference type="EMBL" id="QBH14778.1"/>
    </source>
</evidence>
<dbReference type="InterPro" id="IPR013762">
    <property type="entry name" value="Integrase-like_cat_sf"/>
</dbReference>
<dbReference type="PROSITE" id="PS51900">
    <property type="entry name" value="CB"/>
    <property type="match status" value="1"/>
</dbReference>
<reference evidence="9 10" key="1">
    <citation type="submission" date="2018-06" db="EMBL/GenBank/DDBJ databases">
        <title>Complete Genome Sequence of Desulfobacter hydrogenophilus (DSM3380).</title>
        <authorList>
            <person name="Marietou A."/>
            <person name="Schreiber L."/>
            <person name="Marshall I."/>
            <person name="Jorgensen B."/>
        </authorList>
    </citation>
    <scope>NUCLEOTIDE SEQUENCE [LARGE SCALE GENOMIC DNA]</scope>
    <source>
        <strain evidence="9 10">DSM 3380</strain>
    </source>
</reference>
<dbReference type="InterPro" id="IPR011010">
    <property type="entry name" value="DNA_brk_join_enz"/>
</dbReference>
<evidence type="ECO:0000256" key="4">
    <source>
        <dbReference type="ARBA" id="ARBA00023172"/>
    </source>
</evidence>
<evidence type="ECO:0000256" key="5">
    <source>
        <dbReference type="PROSITE-ProRule" id="PRU01248"/>
    </source>
</evidence>
<dbReference type="GO" id="GO:0006310">
    <property type="term" value="P:DNA recombination"/>
    <property type="evidence" value="ECO:0007669"/>
    <property type="project" value="UniProtKB-KW"/>
</dbReference>
<organism evidence="9 10">
    <name type="scientific">Desulfobacter hydrogenophilus</name>
    <dbReference type="NCBI Taxonomy" id="2291"/>
    <lineage>
        <taxon>Bacteria</taxon>
        <taxon>Pseudomonadati</taxon>
        <taxon>Thermodesulfobacteriota</taxon>
        <taxon>Desulfobacteria</taxon>
        <taxon>Desulfobacterales</taxon>
        <taxon>Desulfobacteraceae</taxon>
        <taxon>Desulfobacter</taxon>
    </lineage>
</organism>
<gene>
    <name evidence="9" type="ORF">DO021_01820</name>
    <name evidence="8" type="ORF">EYB58_18780</name>
</gene>
<keyword evidence="3 5" id="KW-0238">DNA-binding</keyword>
<accession>A0A328FJZ5</accession>
<dbReference type="Proteomes" id="UP000293902">
    <property type="component" value="Chromosome"/>
</dbReference>
<dbReference type="AlphaFoldDB" id="A0A328FJZ5"/>
<dbReference type="EMBL" id="CP036313">
    <property type="protein sequence ID" value="QBH14778.1"/>
    <property type="molecule type" value="Genomic_DNA"/>
</dbReference>
<dbReference type="GO" id="GO:0003677">
    <property type="term" value="F:DNA binding"/>
    <property type="evidence" value="ECO:0007669"/>
    <property type="project" value="UniProtKB-UniRule"/>
</dbReference>
<dbReference type="PANTHER" id="PTHR30349:SF81">
    <property type="entry name" value="TYROSINE RECOMBINASE XERC"/>
    <property type="match status" value="1"/>
</dbReference>
<reference evidence="8 11" key="2">
    <citation type="submission" date="2019-02" db="EMBL/GenBank/DDBJ databases">
        <title>Complete genome sequence of Desulfobacter hydrogenophilus AcRS1.</title>
        <authorList>
            <person name="Marietou A."/>
            <person name="Lund M.B."/>
            <person name="Marshall I.P.G."/>
            <person name="Schreiber L."/>
            <person name="Jorgensen B."/>
        </authorList>
    </citation>
    <scope>NUCLEOTIDE SEQUENCE [LARGE SCALE GENOMIC DNA]</scope>
    <source>
        <strain evidence="8 11">AcRS1</strain>
    </source>
</reference>
<evidence type="ECO:0000313" key="10">
    <source>
        <dbReference type="Proteomes" id="UP000248798"/>
    </source>
</evidence>
<dbReference type="GO" id="GO:0015074">
    <property type="term" value="P:DNA integration"/>
    <property type="evidence" value="ECO:0007669"/>
    <property type="project" value="UniProtKB-KW"/>
</dbReference>
<evidence type="ECO:0000259" key="7">
    <source>
        <dbReference type="PROSITE" id="PS51900"/>
    </source>
</evidence>
<sequence>MRLTSCLHQYFYEYLPSIKGTSKQSVQAYRQSLSLFLHFLANHHSIKIKSLKIEHLTVDAVLAFLQHLEKNRKNSVQTRNQRLAAIKSLAKMIRFMHPDKKRIAEGLLNIPQKKAQKKVMGFLYPEEIMKVFSAVDLKKKEGMRDFTILHLLYDSGARASEIATLEFDYFDPANETIAVLGKGNRYRLINLCSRTASLISDYIANHRVDPIPLFAHRLFINQRKREMTRHGINKICRKYLTLALPEKRLKGLSPAHCFRHSCAVNMVTSGAPVSDIKNRLGHQSIESTMTYLQLDLSKKREIQNMLMEYMQSKITHDKKIDELIDWENNAEILAWLDSL</sequence>
<dbReference type="RefSeq" id="WP_111953135.1">
    <property type="nucleotide sequence ID" value="NZ_CP036313.1"/>
</dbReference>
<keyword evidence="1" id="KW-0159">Chromosome partition</keyword>
<dbReference type="Gene3D" id="1.10.150.130">
    <property type="match status" value="1"/>
</dbReference>
<dbReference type="InterPro" id="IPR050090">
    <property type="entry name" value="Tyrosine_recombinase_XerCD"/>
</dbReference>
<evidence type="ECO:0000256" key="2">
    <source>
        <dbReference type="ARBA" id="ARBA00022908"/>
    </source>
</evidence>
<dbReference type="InterPro" id="IPR010998">
    <property type="entry name" value="Integrase_recombinase_N"/>
</dbReference>
<proteinExistence type="predicted"/>